<accession>A0ABY0CMH1</accession>
<protein>
    <recommendedName>
        <fullName evidence="1">Transposase Tn5-like N-terminal domain-containing protein</fullName>
    </recommendedName>
</protein>
<dbReference type="Pfam" id="PF14706">
    <property type="entry name" value="Tnp_DNA_bind"/>
    <property type="match status" value="1"/>
</dbReference>
<dbReference type="EMBL" id="SADD01000032">
    <property type="protein sequence ID" value="RVU40389.1"/>
    <property type="molecule type" value="Genomic_DNA"/>
</dbReference>
<organism evidence="2 3">
    <name type="scientific">Lujinxingia sediminis</name>
    <dbReference type="NCBI Taxonomy" id="2480984"/>
    <lineage>
        <taxon>Bacteria</taxon>
        <taxon>Deltaproteobacteria</taxon>
        <taxon>Bradymonadales</taxon>
        <taxon>Lujinxingiaceae</taxon>
        <taxon>Lujinxingia</taxon>
    </lineage>
</organism>
<name>A0ABY0CMH1_9DELT</name>
<proteinExistence type="predicted"/>
<dbReference type="InterPro" id="IPR014735">
    <property type="entry name" value="Transposase_Tn5-like_N"/>
</dbReference>
<evidence type="ECO:0000313" key="2">
    <source>
        <dbReference type="EMBL" id="RVU40389.1"/>
    </source>
</evidence>
<comment type="caution">
    <text evidence="2">The sequence shown here is derived from an EMBL/GenBank/DDBJ whole genome shotgun (WGS) entry which is preliminary data.</text>
</comment>
<sequence>MEPTTMMADLTLSDELQDVDLGDKRRHERFVRIAALRSERGVLSTWQTIDLSHRVHRSNSPE</sequence>
<evidence type="ECO:0000313" key="3">
    <source>
        <dbReference type="Proteomes" id="UP000282926"/>
    </source>
</evidence>
<evidence type="ECO:0000259" key="1">
    <source>
        <dbReference type="Pfam" id="PF14706"/>
    </source>
</evidence>
<dbReference type="Proteomes" id="UP000282926">
    <property type="component" value="Unassembled WGS sequence"/>
</dbReference>
<feature type="domain" description="Transposase Tn5-like N-terminal" evidence="1">
    <location>
        <begin position="13"/>
        <end position="35"/>
    </location>
</feature>
<reference evidence="2 3" key="1">
    <citation type="submission" date="2019-01" db="EMBL/GenBank/DDBJ databases">
        <title>Lujinxingia litoralis gen. nov., sp. nov. and Lujinxingia sediminis gen. nov., sp. nov., new members in the order Bradymonadales, isolated from coastal sediment.</title>
        <authorList>
            <person name="Li C.-M."/>
        </authorList>
    </citation>
    <scope>NUCLEOTIDE SEQUENCE [LARGE SCALE GENOMIC DNA]</scope>
    <source>
        <strain evidence="2 3">SEH01</strain>
    </source>
</reference>
<gene>
    <name evidence="2" type="ORF">EA187_20145</name>
</gene>
<keyword evidence="3" id="KW-1185">Reference proteome</keyword>